<gene>
    <name evidence="5" type="ORF">SI8410_05006623</name>
</gene>
<name>A0A7I8KDW2_SPIIN</name>
<comment type="similarity">
    <text evidence="1">Belongs to the PPR family. P subfamily.</text>
</comment>
<dbReference type="EMBL" id="LR746268">
    <property type="protein sequence ID" value="CAA7395960.1"/>
    <property type="molecule type" value="Genomic_DNA"/>
</dbReference>
<dbReference type="Pfam" id="PF13812">
    <property type="entry name" value="PPR_3"/>
    <property type="match status" value="2"/>
</dbReference>
<feature type="repeat" description="PPR" evidence="3">
    <location>
        <begin position="341"/>
        <end position="376"/>
    </location>
</feature>
<feature type="repeat" description="PPR" evidence="3">
    <location>
        <begin position="658"/>
        <end position="692"/>
    </location>
</feature>
<feature type="repeat" description="PPR" evidence="3">
    <location>
        <begin position="377"/>
        <end position="411"/>
    </location>
</feature>
<feature type="repeat" description="PPR" evidence="3">
    <location>
        <begin position="447"/>
        <end position="481"/>
    </location>
</feature>
<feature type="repeat" description="PPR" evidence="3">
    <location>
        <begin position="412"/>
        <end position="446"/>
    </location>
</feature>
<feature type="repeat" description="PPR" evidence="3">
    <location>
        <begin position="588"/>
        <end position="622"/>
    </location>
</feature>
<evidence type="ECO:0000313" key="6">
    <source>
        <dbReference type="Proteomes" id="UP000663760"/>
    </source>
</evidence>
<keyword evidence="6" id="KW-1185">Reference proteome</keyword>
<feature type="repeat" description="PPR" evidence="3">
    <location>
        <begin position="553"/>
        <end position="587"/>
    </location>
</feature>
<accession>A0A7I8KDW2</accession>
<proteinExistence type="inferred from homology"/>
<sequence>MALPLPPLFLLPTSSRSNPSPLLVSPALSSTGAQRSIASHASAKVDAGASVSAAVSAVSRTPQSPVFLPHLELVAEAGEGGGRVVVGGEIEVEGGDLEEERHRMISSDEGETGLELEEEFYEDEEEEEEDDDGEGPDPIRSFFESKAPTPDPEREGRTSLQKNRRTSWRIADAVDVNSEEDDLEEITLGLELDSEVPISPSEDEGVLDKILNVARNIPENSTLGELLGSFKGKVDEGDCIHLLSRMGKEGLTSECLYFFEWMGLQKAPLVTPRSCSVLFPVLGRAGKGRELMTLFKNLPRSKRFRDVHVYNAAISGLACSRRYDDAWTVYEAMETNNVKPDNVTCSIMITVMRKSGRSSKQVWEFFQLMDRKGVNLGIEAFGALIKCFCDVGLNKEALVIQAEMEKKGIPSNIMVYNTLMDAYVKTNHVEEAEGLFQEMREKGLHPTTATYNILMDAYSRRMQPDIIEDLLKEMQTLGLKPNVRSFTCLISAYGRQRKLSDMAANAFLRMKKSGIKPTSHSYTALIHAFSVGGWHEKAFAAFESMKIEGVTPSIETYTALLDAFRRAGDAEKLMAVWRLMMRDKVEGTRVTYNIVLDGLAKNGLYVQARDVISEFGRIGIQPTVMTYNMLMNAYGRGGQHYKLPQLLKEMSALNLKPDSVTYMTIIYAYVRVRDFSKAFFYHKQMVRSGQVPEAESYRKLRAILDVKTRVKNRKDKSALLGIIDSSMGLLKKRKGKKDEFWKYKKRQSGPSKAVEG</sequence>
<reference evidence="5" key="1">
    <citation type="submission" date="2020-02" db="EMBL/GenBank/DDBJ databases">
        <authorList>
            <person name="Scholz U."/>
            <person name="Mascher M."/>
            <person name="Fiebig A."/>
        </authorList>
    </citation>
    <scope>NUCLEOTIDE SEQUENCE</scope>
</reference>
<organism evidence="5 6">
    <name type="scientific">Spirodela intermedia</name>
    <name type="common">Intermediate duckweed</name>
    <dbReference type="NCBI Taxonomy" id="51605"/>
    <lineage>
        <taxon>Eukaryota</taxon>
        <taxon>Viridiplantae</taxon>
        <taxon>Streptophyta</taxon>
        <taxon>Embryophyta</taxon>
        <taxon>Tracheophyta</taxon>
        <taxon>Spermatophyta</taxon>
        <taxon>Magnoliopsida</taxon>
        <taxon>Liliopsida</taxon>
        <taxon>Araceae</taxon>
        <taxon>Lemnoideae</taxon>
        <taxon>Spirodela</taxon>
    </lineage>
</organism>
<feature type="compositionally biased region" description="Acidic residues" evidence="4">
    <location>
        <begin position="108"/>
        <end position="135"/>
    </location>
</feature>
<feature type="repeat" description="PPR" evidence="3">
    <location>
        <begin position="482"/>
        <end position="517"/>
    </location>
</feature>
<dbReference type="OrthoDB" id="5588846at2759"/>
<dbReference type="Gene3D" id="1.25.40.10">
    <property type="entry name" value="Tetratricopeptide repeat domain"/>
    <property type="match status" value="4"/>
</dbReference>
<dbReference type="Proteomes" id="UP000663760">
    <property type="component" value="Chromosome 5"/>
</dbReference>
<dbReference type="AlphaFoldDB" id="A0A7I8KDW2"/>
<protein>
    <submittedName>
        <fullName evidence="5">Uncharacterized protein</fullName>
    </submittedName>
</protein>
<feature type="region of interest" description="Disordered" evidence="4">
    <location>
        <begin position="91"/>
        <end position="164"/>
    </location>
</feature>
<dbReference type="PANTHER" id="PTHR47447:SF23">
    <property type="entry name" value="PENTACOTRIPEPTIDE-REPEAT REGION OF PRORP DOMAIN-CONTAINING PROTEIN"/>
    <property type="match status" value="1"/>
</dbReference>
<dbReference type="InterPro" id="IPR011990">
    <property type="entry name" value="TPR-like_helical_dom_sf"/>
</dbReference>
<keyword evidence="2" id="KW-0677">Repeat</keyword>
<feature type="repeat" description="PPR" evidence="3">
    <location>
        <begin position="306"/>
        <end position="340"/>
    </location>
</feature>
<dbReference type="PANTHER" id="PTHR47447">
    <property type="entry name" value="OS03G0856100 PROTEIN"/>
    <property type="match status" value="1"/>
</dbReference>
<feature type="repeat" description="PPR" evidence="3">
    <location>
        <begin position="623"/>
        <end position="657"/>
    </location>
</feature>
<evidence type="ECO:0000256" key="3">
    <source>
        <dbReference type="PROSITE-ProRule" id="PRU00708"/>
    </source>
</evidence>
<evidence type="ECO:0000256" key="1">
    <source>
        <dbReference type="ARBA" id="ARBA00007626"/>
    </source>
</evidence>
<evidence type="ECO:0000313" key="5">
    <source>
        <dbReference type="EMBL" id="CAA7395960.1"/>
    </source>
</evidence>
<evidence type="ECO:0000256" key="4">
    <source>
        <dbReference type="SAM" id="MobiDB-lite"/>
    </source>
</evidence>
<dbReference type="Pfam" id="PF01535">
    <property type="entry name" value="PPR"/>
    <property type="match status" value="1"/>
</dbReference>
<dbReference type="NCBIfam" id="TIGR00756">
    <property type="entry name" value="PPR"/>
    <property type="match status" value="9"/>
</dbReference>
<dbReference type="Pfam" id="PF13041">
    <property type="entry name" value="PPR_2"/>
    <property type="match status" value="3"/>
</dbReference>
<evidence type="ECO:0000256" key="2">
    <source>
        <dbReference type="ARBA" id="ARBA00022737"/>
    </source>
</evidence>
<feature type="repeat" description="PPR" evidence="3">
    <location>
        <begin position="518"/>
        <end position="552"/>
    </location>
</feature>
<dbReference type="InterPro" id="IPR002885">
    <property type="entry name" value="PPR_rpt"/>
</dbReference>
<feature type="region of interest" description="Disordered" evidence="4">
    <location>
        <begin position="733"/>
        <end position="756"/>
    </location>
</feature>
<dbReference type="PROSITE" id="PS51375">
    <property type="entry name" value="PPR"/>
    <property type="match status" value="11"/>
</dbReference>